<accession>A0A1D8NBL3</accession>
<gene>
    <name evidence="3" type="ORF">B0I71DRAFT_169310</name>
    <name evidence="2" type="ORF">YALI1_C24942g</name>
</gene>
<dbReference type="Proteomes" id="UP000182444">
    <property type="component" value="Chromosome 1C"/>
</dbReference>
<reference evidence="3 5" key="2">
    <citation type="submission" date="2018-07" db="EMBL/GenBank/DDBJ databases">
        <title>Draft Genome Assemblies for Five Robust Yarrowia lipolytica Strains Exhibiting High Lipid Production and Pentose Sugar Utilization and Sugar Alcohol Secretion from Undetoxified Lignocellulosic Biomass Hydrolysates.</title>
        <authorList>
            <consortium name="DOE Joint Genome Institute"/>
            <person name="Walker C."/>
            <person name="Ryu S."/>
            <person name="Na H."/>
            <person name="Zane M."/>
            <person name="LaButti K."/>
            <person name="Lipzen A."/>
            <person name="Haridas S."/>
            <person name="Barry K."/>
            <person name="Grigoriev I.V."/>
            <person name="Quarterman J."/>
            <person name="Slininger P."/>
            <person name="Dien B."/>
            <person name="Trinh C.T."/>
        </authorList>
    </citation>
    <scope>NUCLEOTIDE SEQUENCE [LARGE SCALE GENOMIC DNA]</scope>
    <source>
        <strain evidence="3 5">YB392</strain>
    </source>
</reference>
<feature type="region of interest" description="Disordered" evidence="1">
    <location>
        <begin position="47"/>
        <end position="84"/>
    </location>
</feature>
<dbReference type="Proteomes" id="UP000256601">
    <property type="component" value="Unassembled WGS sequence"/>
</dbReference>
<evidence type="ECO:0000313" key="4">
    <source>
        <dbReference type="Proteomes" id="UP000182444"/>
    </source>
</evidence>
<sequence length="206" mass="22746">MADNLVNSSLLASCPGREHRSSQLTAPKRRGVQGEVQCEGGVQCQRGVQNETKVGTNSQVAKPQKDNRESASIVGPSLPTARAPFPRSFQNALLMRSQEHNRYTERQSRTKTNAHHRAYHSLPFLDPPPRLSPWACTSMQIGPANHKCQTLQVVSTSQEHSIPQASQPVASNGRLPVSDGPFFEHSSIMSRVLSLRERIRVYGEQG</sequence>
<dbReference type="VEuPathDB" id="FungiDB:YALI1_C24942g"/>
<dbReference type="EMBL" id="CP017555">
    <property type="protein sequence ID" value="AOW03020.1"/>
    <property type="molecule type" value="Genomic_DNA"/>
</dbReference>
<dbReference type="EMBL" id="KZ859136">
    <property type="protein sequence ID" value="RDW22903.1"/>
    <property type="molecule type" value="Genomic_DNA"/>
</dbReference>
<feature type="region of interest" description="Disordered" evidence="1">
    <location>
        <begin position="1"/>
        <end position="34"/>
    </location>
</feature>
<proteinExistence type="predicted"/>
<evidence type="ECO:0000256" key="1">
    <source>
        <dbReference type="SAM" id="MobiDB-lite"/>
    </source>
</evidence>
<evidence type="ECO:0000313" key="5">
    <source>
        <dbReference type="Proteomes" id="UP000256601"/>
    </source>
</evidence>
<reference evidence="2 4" key="1">
    <citation type="journal article" date="2016" name="PLoS ONE">
        <title>Sequence Assembly of Yarrowia lipolytica Strain W29/CLIB89 Shows Transposable Element Diversity.</title>
        <authorList>
            <person name="Magnan C."/>
            <person name="Yu J."/>
            <person name="Chang I."/>
            <person name="Jahn E."/>
            <person name="Kanomata Y."/>
            <person name="Wu J."/>
            <person name="Zeller M."/>
            <person name="Oakes M."/>
            <person name="Baldi P."/>
            <person name="Sandmeyer S."/>
        </authorList>
    </citation>
    <scope>NUCLEOTIDE SEQUENCE [LARGE SCALE GENOMIC DNA]</scope>
    <source>
        <strain evidence="2">CLIB89</strain>
        <strain evidence="4">CLIB89(W29)</strain>
    </source>
</reference>
<dbReference type="VEuPathDB" id="FungiDB:YALI0_C17633g"/>
<organism evidence="2 4">
    <name type="scientific">Yarrowia lipolytica</name>
    <name type="common">Candida lipolytica</name>
    <dbReference type="NCBI Taxonomy" id="4952"/>
    <lineage>
        <taxon>Eukaryota</taxon>
        <taxon>Fungi</taxon>
        <taxon>Dikarya</taxon>
        <taxon>Ascomycota</taxon>
        <taxon>Saccharomycotina</taxon>
        <taxon>Dipodascomycetes</taxon>
        <taxon>Dipodascales</taxon>
        <taxon>Dipodascales incertae sedis</taxon>
        <taxon>Yarrowia</taxon>
    </lineage>
</organism>
<protein>
    <submittedName>
        <fullName evidence="2">Uncharacterized protein</fullName>
    </submittedName>
</protein>
<feature type="compositionally biased region" description="Polar residues" evidence="1">
    <location>
        <begin position="47"/>
        <end position="61"/>
    </location>
</feature>
<evidence type="ECO:0000313" key="3">
    <source>
        <dbReference type="EMBL" id="RDW22903.1"/>
    </source>
</evidence>
<evidence type="ECO:0000313" key="2">
    <source>
        <dbReference type="EMBL" id="AOW03020.1"/>
    </source>
</evidence>
<dbReference type="AlphaFoldDB" id="A0A1D8NBL3"/>
<feature type="compositionally biased region" description="Polar residues" evidence="1">
    <location>
        <begin position="1"/>
        <end position="11"/>
    </location>
</feature>
<name>A0A1D8NBL3_YARLL</name>